<proteinExistence type="predicted"/>
<dbReference type="Proteomes" id="UP000292507">
    <property type="component" value="Unassembled WGS sequence"/>
</dbReference>
<keyword evidence="2" id="KW-1185">Reference proteome</keyword>
<accession>A0A4Q7Y5Y9</accession>
<protein>
    <recommendedName>
        <fullName evidence="3">EVE domain-containing protein</fullName>
    </recommendedName>
</protein>
<dbReference type="InterPro" id="IPR015947">
    <property type="entry name" value="PUA-like_sf"/>
</dbReference>
<evidence type="ECO:0000313" key="1">
    <source>
        <dbReference type="EMBL" id="RZU31521.1"/>
    </source>
</evidence>
<evidence type="ECO:0008006" key="3">
    <source>
        <dbReference type="Google" id="ProtNLM"/>
    </source>
</evidence>
<dbReference type="SUPFAM" id="SSF88697">
    <property type="entry name" value="PUA domain-like"/>
    <property type="match status" value="1"/>
</dbReference>
<sequence>MSHLRPGDVACWLVKTALPPERLDPGWAPGEERVLDRCVRPSYRLDLMAPGQPCVLWLSGRDRPGVHAVGTVAGEVADGPGGPAVPLRLRLLATPLPRAELVEDPHFRDAEVLRMPAGSNPSWLSTRQFAVLSRSSAAGLGP</sequence>
<dbReference type="AlphaFoldDB" id="A0A4Q7Y5Y9"/>
<dbReference type="RefSeq" id="WP_104530190.1">
    <property type="nucleotide sequence ID" value="NZ_POQT01000043.1"/>
</dbReference>
<reference evidence="1 2" key="1">
    <citation type="submission" date="2019-02" db="EMBL/GenBank/DDBJ databases">
        <title>Sequencing the genomes of 1000 actinobacteria strains.</title>
        <authorList>
            <person name="Klenk H.-P."/>
        </authorList>
    </citation>
    <scope>NUCLEOTIDE SEQUENCE [LARGE SCALE GENOMIC DNA]</scope>
    <source>
        <strain evidence="1 2">DSM 44509</strain>
    </source>
</reference>
<organism evidence="1 2">
    <name type="scientific">Blastococcus saxobsidens</name>
    <dbReference type="NCBI Taxonomy" id="138336"/>
    <lineage>
        <taxon>Bacteria</taxon>
        <taxon>Bacillati</taxon>
        <taxon>Actinomycetota</taxon>
        <taxon>Actinomycetes</taxon>
        <taxon>Geodermatophilales</taxon>
        <taxon>Geodermatophilaceae</taxon>
        <taxon>Blastococcus</taxon>
    </lineage>
</organism>
<comment type="caution">
    <text evidence="1">The sequence shown here is derived from an EMBL/GenBank/DDBJ whole genome shotgun (WGS) entry which is preliminary data.</text>
</comment>
<gene>
    <name evidence="1" type="ORF">BKA19_1187</name>
</gene>
<dbReference type="EMBL" id="SHKV01000001">
    <property type="protein sequence ID" value="RZU31521.1"/>
    <property type="molecule type" value="Genomic_DNA"/>
</dbReference>
<dbReference type="OrthoDB" id="4464348at2"/>
<evidence type="ECO:0000313" key="2">
    <source>
        <dbReference type="Proteomes" id="UP000292507"/>
    </source>
</evidence>
<name>A0A4Q7Y5Y9_9ACTN</name>